<dbReference type="Gene3D" id="1.10.510.10">
    <property type="entry name" value="Transferase(Phosphotransferase) domain 1"/>
    <property type="match status" value="1"/>
</dbReference>
<evidence type="ECO:0000256" key="3">
    <source>
        <dbReference type="ARBA" id="ARBA00022741"/>
    </source>
</evidence>
<dbReference type="SMART" id="SM00220">
    <property type="entry name" value="S_TKc"/>
    <property type="match status" value="1"/>
</dbReference>
<evidence type="ECO:0000256" key="5">
    <source>
        <dbReference type="ARBA" id="ARBA00022840"/>
    </source>
</evidence>
<dbReference type="SUPFAM" id="SSF56112">
    <property type="entry name" value="Protein kinase-like (PK-like)"/>
    <property type="match status" value="1"/>
</dbReference>
<feature type="domain" description="Protein kinase" evidence="7">
    <location>
        <begin position="298"/>
        <end position="715"/>
    </location>
</feature>
<dbReference type="EMBL" id="JABMIG020000229">
    <property type="protein sequence ID" value="KAL3784753.1"/>
    <property type="molecule type" value="Genomic_DNA"/>
</dbReference>
<dbReference type="PROSITE" id="PS50011">
    <property type="entry name" value="PROTEIN_KINASE_DOM"/>
    <property type="match status" value="1"/>
</dbReference>
<proteinExistence type="predicted"/>
<sequence>ANFSATFSSPRFTMEDGGADLRQDAMGTSDDEHGAVNDFRLKSIRTRSFVDTYFDIKELEEDELSLCSTIDSGKHAAKLRGEETGVIQNFVIDMNPLEESNRSYEPFEGVDFSNSKPILEHKSSARFNIDESTLQPSSSRRNTAKRSNTAKSASSNDSNAPHPGAQDIEAKIAPPNFAESPVRRKGSLSRRMLLNTGLGRQRHTTNERVSNRLVDDEDDRMLHESRRNSTDMTSKDSCISLTSLASFTSDSSVTSGRGVEVGNLTFVSDVEMISIMYGDENDTDDDSDDATRRSYSSLPPSAVLGRGSYATVRLAWRKSKKSPYTNLGSSLASIETDSDIDKSADKVVREISALQTAYKPKRRQSRRSIVRVVSPPMDDGNEHASHASAKGDLVAVKVIQKSILKQMKTMTTDVKNRVTVRTAFENIEREIAMMKRLRHPNLVQLFEVIDSVESDKLYMVLEYVSLGEILSHVEGTDMYKRTRYKKRVKGLTPGGYFDEKNAALYFVDIMHGLAYLHRHEICHRDLKPENILLGANGIAKISDFGVAHMFSNEKDEAIRESLRLSTNSNESFADYLVGAEREKDPPPASHLYLTTQESDQALMMPSQHTTGLLNKTDGTWFFYSPEMCDKNTTEFSGYAADLWAAGVCLYIFTTGRLPFFSTTPLKLFELIANAEVPYHLHEDMSDSLKGILQKLLTKDPSERAGVGFCLQHEFCSSARIQRLNELGKEFDSSDGGIVLTKEEVKTAFSVTMLSSMFENVKKRGNAVTHDDGNEDEVPCKEETTVVQALKPSTSTMDSAEISVAVEPVEQRSRKILIQSSSSKLVQATRSKPVCSIQ</sequence>
<dbReference type="Proteomes" id="UP001516023">
    <property type="component" value="Unassembled WGS sequence"/>
</dbReference>
<accession>A0ABD3P9N2</accession>
<dbReference type="Pfam" id="PF00069">
    <property type="entry name" value="Pkinase"/>
    <property type="match status" value="2"/>
</dbReference>
<gene>
    <name evidence="8" type="ORF">HJC23_003505</name>
</gene>
<reference evidence="8 9" key="1">
    <citation type="journal article" date="2020" name="G3 (Bethesda)">
        <title>Improved Reference Genome for Cyclotella cryptica CCMP332, a Model for Cell Wall Morphogenesis, Salinity Adaptation, and Lipid Production in Diatoms (Bacillariophyta).</title>
        <authorList>
            <person name="Roberts W.R."/>
            <person name="Downey K.M."/>
            <person name="Ruck E.C."/>
            <person name="Traller J.C."/>
            <person name="Alverson A.J."/>
        </authorList>
    </citation>
    <scope>NUCLEOTIDE SEQUENCE [LARGE SCALE GENOMIC DNA]</scope>
    <source>
        <strain evidence="8 9">CCMP332</strain>
    </source>
</reference>
<keyword evidence="9" id="KW-1185">Reference proteome</keyword>
<feature type="region of interest" description="Disordered" evidence="6">
    <location>
        <begin position="278"/>
        <end position="300"/>
    </location>
</feature>
<keyword evidence="2" id="KW-0808">Transferase</keyword>
<feature type="compositionally biased region" description="Basic and acidic residues" evidence="6">
    <location>
        <begin position="204"/>
        <end position="229"/>
    </location>
</feature>
<keyword evidence="3" id="KW-0547">Nucleotide-binding</keyword>
<evidence type="ECO:0000256" key="1">
    <source>
        <dbReference type="ARBA" id="ARBA00022527"/>
    </source>
</evidence>
<name>A0ABD3P9N2_9STRA</name>
<evidence type="ECO:0000259" key="7">
    <source>
        <dbReference type="PROSITE" id="PS50011"/>
    </source>
</evidence>
<dbReference type="GO" id="GO:0004674">
    <property type="term" value="F:protein serine/threonine kinase activity"/>
    <property type="evidence" value="ECO:0007669"/>
    <property type="project" value="UniProtKB-KW"/>
</dbReference>
<dbReference type="AlphaFoldDB" id="A0ABD3P9N2"/>
<evidence type="ECO:0000256" key="6">
    <source>
        <dbReference type="SAM" id="MobiDB-lite"/>
    </source>
</evidence>
<feature type="non-terminal residue" evidence="8">
    <location>
        <position position="1"/>
    </location>
</feature>
<organism evidence="8 9">
    <name type="scientific">Cyclotella cryptica</name>
    <dbReference type="NCBI Taxonomy" id="29204"/>
    <lineage>
        <taxon>Eukaryota</taxon>
        <taxon>Sar</taxon>
        <taxon>Stramenopiles</taxon>
        <taxon>Ochrophyta</taxon>
        <taxon>Bacillariophyta</taxon>
        <taxon>Coscinodiscophyceae</taxon>
        <taxon>Thalassiosirophycidae</taxon>
        <taxon>Stephanodiscales</taxon>
        <taxon>Stephanodiscaceae</taxon>
        <taxon>Cyclotella</taxon>
    </lineage>
</organism>
<feature type="region of interest" description="Disordered" evidence="6">
    <location>
        <begin position="123"/>
        <end position="234"/>
    </location>
</feature>
<dbReference type="CDD" id="cd14008">
    <property type="entry name" value="STKc_LKB1_CaMKK"/>
    <property type="match status" value="1"/>
</dbReference>
<feature type="region of interest" description="Disordered" evidence="6">
    <location>
        <begin position="365"/>
        <end position="386"/>
    </location>
</feature>
<dbReference type="PROSITE" id="PS00108">
    <property type="entry name" value="PROTEIN_KINASE_ST"/>
    <property type="match status" value="1"/>
</dbReference>
<evidence type="ECO:0000313" key="9">
    <source>
        <dbReference type="Proteomes" id="UP001516023"/>
    </source>
</evidence>
<dbReference type="Gene3D" id="3.30.200.20">
    <property type="entry name" value="Phosphorylase Kinase, domain 1"/>
    <property type="match status" value="1"/>
</dbReference>
<dbReference type="PANTHER" id="PTHR43895:SF150">
    <property type="entry name" value="SERINE_THREONINE-PROTEIN KINASE STK11"/>
    <property type="match status" value="1"/>
</dbReference>
<comment type="caution">
    <text evidence="8">The sequence shown here is derived from an EMBL/GenBank/DDBJ whole genome shotgun (WGS) entry which is preliminary data.</text>
</comment>
<keyword evidence="4" id="KW-0418">Kinase</keyword>
<evidence type="ECO:0000313" key="8">
    <source>
        <dbReference type="EMBL" id="KAL3784753.1"/>
    </source>
</evidence>
<feature type="compositionally biased region" description="Polar residues" evidence="6">
    <location>
        <begin position="130"/>
        <end position="159"/>
    </location>
</feature>
<keyword evidence="5" id="KW-0067">ATP-binding</keyword>
<feature type="compositionally biased region" description="Acidic residues" evidence="6">
    <location>
        <begin position="279"/>
        <end position="288"/>
    </location>
</feature>
<evidence type="ECO:0000256" key="2">
    <source>
        <dbReference type="ARBA" id="ARBA00022679"/>
    </source>
</evidence>
<dbReference type="InterPro" id="IPR011009">
    <property type="entry name" value="Kinase-like_dom_sf"/>
</dbReference>
<evidence type="ECO:0000256" key="4">
    <source>
        <dbReference type="ARBA" id="ARBA00022777"/>
    </source>
</evidence>
<dbReference type="PANTHER" id="PTHR43895">
    <property type="entry name" value="CALCIUM/CALMODULIN-DEPENDENT PROTEIN KINASE KINASE-RELATED"/>
    <property type="match status" value="1"/>
</dbReference>
<dbReference type="InterPro" id="IPR000719">
    <property type="entry name" value="Prot_kinase_dom"/>
</dbReference>
<protein>
    <recommendedName>
        <fullName evidence="7">Protein kinase domain-containing protein</fullName>
    </recommendedName>
</protein>
<dbReference type="GO" id="GO:0005524">
    <property type="term" value="F:ATP binding"/>
    <property type="evidence" value="ECO:0007669"/>
    <property type="project" value="UniProtKB-KW"/>
</dbReference>
<dbReference type="InterPro" id="IPR008271">
    <property type="entry name" value="Ser/Thr_kinase_AS"/>
</dbReference>
<keyword evidence="1" id="KW-0723">Serine/threonine-protein kinase</keyword>